<evidence type="ECO:0000313" key="5">
    <source>
        <dbReference type="EMBL" id="CCG98773.1"/>
    </source>
</evidence>
<feature type="domain" description="CusB-like barrel-sandwich hybrid" evidence="3">
    <location>
        <begin position="88"/>
        <end position="231"/>
    </location>
</feature>
<dbReference type="GO" id="GO:0030313">
    <property type="term" value="C:cell envelope"/>
    <property type="evidence" value="ECO:0007669"/>
    <property type="project" value="TreeGrafter"/>
</dbReference>
<dbReference type="Gene3D" id="1.10.287.470">
    <property type="entry name" value="Helix hairpin bin"/>
    <property type="match status" value="1"/>
</dbReference>
<dbReference type="AlphaFoldDB" id="I0K3S0"/>
<organism evidence="5 6">
    <name type="scientific">Fibrella aestuarina BUZ 2</name>
    <dbReference type="NCBI Taxonomy" id="1166018"/>
    <lineage>
        <taxon>Bacteria</taxon>
        <taxon>Pseudomonadati</taxon>
        <taxon>Bacteroidota</taxon>
        <taxon>Cytophagia</taxon>
        <taxon>Cytophagales</taxon>
        <taxon>Spirosomataceae</taxon>
        <taxon>Fibrella</taxon>
    </lineage>
</organism>
<dbReference type="Gene3D" id="2.40.30.170">
    <property type="match status" value="1"/>
</dbReference>
<dbReference type="EMBL" id="HE796683">
    <property type="protein sequence ID" value="CCG98773.1"/>
    <property type="molecule type" value="Genomic_DNA"/>
</dbReference>
<dbReference type="KEGG" id="fae:FAES_0762"/>
<dbReference type="NCBIfam" id="TIGR01730">
    <property type="entry name" value="RND_mfp"/>
    <property type="match status" value="1"/>
</dbReference>
<dbReference type="GO" id="GO:0016020">
    <property type="term" value="C:membrane"/>
    <property type="evidence" value="ECO:0007669"/>
    <property type="project" value="InterPro"/>
</dbReference>
<dbReference type="InterPro" id="IPR058790">
    <property type="entry name" value="BSH_CusB"/>
</dbReference>
<dbReference type="PATRIC" id="fig|1166018.3.peg.773"/>
<dbReference type="RefSeq" id="WP_015329873.1">
    <property type="nucleotide sequence ID" value="NC_020054.1"/>
</dbReference>
<gene>
    <name evidence="5" type="primary">yegM</name>
    <name evidence="5" type="ORF">FAES_0762</name>
</gene>
<dbReference type="SUPFAM" id="SSF111369">
    <property type="entry name" value="HlyD-like secretion proteins"/>
    <property type="match status" value="1"/>
</dbReference>
<dbReference type="STRING" id="1166018.FAES_0762"/>
<dbReference type="GO" id="GO:0022857">
    <property type="term" value="F:transmembrane transporter activity"/>
    <property type="evidence" value="ECO:0007669"/>
    <property type="project" value="InterPro"/>
</dbReference>
<evidence type="ECO:0000313" key="6">
    <source>
        <dbReference type="Proteomes" id="UP000011058"/>
    </source>
</evidence>
<proteinExistence type="inferred from homology"/>
<dbReference type="Pfam" id="PF25919">
    <property type="entry name" value="BSH_CusB"/>
    <property type="match status" value="1"/>
</dbReference>
<keyword evidence="2" id="KW-0813">Transport</keyword>
<comment type="similarity">
    <text evidence="1">Belongs to the membrane fusion protein (MFP) (TC 8.A.1) family.</text>
</comment>
<feature type="domain" description="CusB-like beta-barrel" evidence="4">
    <location>
        <begin position="239"/>
        <end position="311"/>
    </location>
</feature>
<dbReference type="Proteomes" id="UP000011058">
    <property type="component" value="Chromosome"/>
</dbReference>
<dbReference type="Pfam" id="PF25954">
    <property type="entry name" value="Beta-barrel_RND_2"/>
    <property type="match status" value="1"/>
</dbReference>
<dbReference type="HOGENOM" id="CLU_018816_13_2_10"/>
<dbReference type="GO" id="GO:0060003">
    <property type="term" value="P:copper ion export"/>
    <property type="evidence" value="ECO:0007669"/>
    <property type="project" value="TreeGrafter"/>
</dbReference>
<reference evidence="5 6" key="1">
    <citation type="journal article" date="2012" name="J. Bacteriol.">
        <title>Genome Sequence of Fibrella aestuarina BUZ 2T, a Filamentous Marine Bacterium.</title>
        <authorList>
            <person name="Filippini M."/>
            <person name="Qi W."/>
            <person name="Blom J."/>
            <person name="Goesmann A."/>
            <person name="Smits T.H."/>
            <person name="Bagheri H.C."/>
        </authorList>
    </citation>
    <scope>NUCLEOTIDE SEQUENCE [LARGE SCALE GENOMIC DNA]</scope>
    <source>
        <strain evidence="6">BUZ 2T</strain>
    </source>
</reference>
<dbReference type="Gene3D" id="2.40.50.100">
    <property type="match status" value="1"/>
</dbReference>
<accession>I0K3S0</accession>
<sequence>MKKQQHQGWWLVLALLGLGNLVACSSSTEQKPTQAEMPAVTTSKPGLITISEAQFRETGIKLGAPDTLSLGETIQATGKLEAPPDQWASVHAIMGGFVRSAHLVEGDFVHKGQVLAVLEHPDYVKLQQEYLQAIAKHSFERQELDRQTELDREAVGARRNLQQSTADFETTKALLASLEAQLAQLHIPLETLRKGTITRTISLRAPISGYVDKVNIRLGQYVNHTDELVEIVGRERLYLELRVFENDIQKVTEGQVVQFTIPQQQTGALRASVYRVGQAFDPQTKTVLVHANLLANKGERLLAGSYVRASILVNPRRVATLPEDALVKEGNRSFVYVRQATDSTSTYQFKLIPVRTGISQRNQVEVQLPAGVDPAAIVREGAYFISGERAKENS</sequence>
<dbReference type="GO" id="GO:0015679">
    <property type="term" value="P:plasma membrane copper ion transport"/>
    <property type="evidence" value="ECO:0007669"/>
    <property type="project" value="TreeGrafter"/>
</dbReference>
<evidence type="ECO:0000256" key="1">
    <source>
        <dbReference type="ARBA" id="ARBA00009477"/>
    </source>
</evidence>
<dbReference type="PANTHER" id="PTHR30097">
    <property type="entry name" value="CATION EFFLUX SYSTEM PROTEIN CUSB"/>
    <property type="match status" value="1"/>
</dbReference>
<dbReference type="PANTHER" id="PTHR30097:SF4">
    <property type="entry name" value="SLR6042 PROTEIN"/>
    <property type="match status" value="1"/>
</dbReference>
<dbReference type="OrthoDB" id="9814657at2"/>
<keyword evidence="6" id="KW-1185">Reference proteome</keyword>
<evidence type="ECO:0000259" key="4">
    <source>
        <dbReference type="Pfam" id="PF25954"/>
    </source>
</evidence>
<dbReference type="InterPro" id="IPR051909">
    <property type="entry name" value="MFP_Cation_Efflux"/>
</dbReference>
<dbReference type="Gene3D" id="2.40.420.20">
    <property type="match status" value="1"/>
</dbReference>
<dbReference type="eggNOG" id="COG0845">
    <property type="taxonomic scope" value="Bacteria"/>
</dbReference>
<dbReference type="InterPro" id="IPR058792">
    <property type="entry name" value="Beta-barrel_RND_2"/>
</dbReference>
<protein>
    <submittedName>
        <fullName evidence="5">Nickel and cobalt resistance protein cnrB</fullName>
    </submittedName>
</protein>
<name>I0K3S0_9BACT</name>
<evidence type="ECO:0000259" key="3">
    <source>
        <dbReference type="Pfam" id="PF25919"/>
    </source>
</evidence>
<dbReference type="InterPro" id="IPR006143">
    <property type="entry name" value="RND_pump_MFP"/>
</dbReference>
<evidence type="ECO:0000256" key="2">
    <source>
        <dbReference type="ARBA" id="ARBA00022448"/>
    </source>
</evidence>